<protein>
    <recommendedName>
        <fullName evidence="10">Proline--tRNA ligase</fullName>
        <ecNumber evidence="10">6.1.1.15</ecNumber>
    </recommendedName>
    <alternativeName>
        <fullName evidence="10">Prolyl-tRNA synthetase</fullName>
        <shortName evidence="10">ProRS</shortName>
    </alternativeName>
</protein>
<dbReference type="PANTHER" id="PTHR42753:SF2">
    <property type="entry name" value="PROLINE--TRNA LIGASE"/>
    <property type="match status" value="1"/>
</dbReference>
<organism evidence="14 15">
    <name type="scientific">Dokdonella immobilis</name>
    <dbReference type="NCBI Taxonomy" id="578942"/>
    <lineage>
        <taxon>Bacteria</taxon>
        <taxon>Pseudomonadati</taxon>
        <taxon>Pseudomonadota</taxon>
        <taxon>Gammaproteobacteria</taxon>
        <taxon>Lysobacterales</taxon>
        <taxon>Rhodanobacteraceae</taxon>
        <taxon>Dokdonella</taxon>
    </lineage>
</organism>
<dbReference type="CDD" id="cd00861">
    <property type="entry name" value="ProRS_anticodon_short"/>
    <property type="match status" value="1"/>
</dbReference>
<dbReference type="SUPFAM" id="SSF55681">
    <property type="entry name" value="Class II aaRS and biotin synthetases"/>
    <property type="match status" value="1"/>
</dbReference>
<dbReference type="InterPro" id="IPR002314">
    <property type="entry name" value="aa-tRNA-synt_IIb"/>
</dbReference>
<dbReference type="Pfam" id="PF03129">
    <property type="entry name" value="HGTP_anticodon"/>
    <property type="match status" value="1"/>
</dbReference>
<dbReference type="InterPro" id="IPR006195">
    <property type="entry name" value="aa-tRNA-synth_II"/>
</dbReference>
<dbReference type="InterPro" id="IPR033730">
    <property type="entry name" value="ProRS_core_prok"/>
</dbReference>
<feature type="transmembrane region" description="Helical" evidence="12">
    <location>
        <begin position="12"/>
        <end position="34"/>
    </location>
</feature>
<dbReference type="InterPro" id="IPR007214">
    <property type="entry name" value="YbaK/aa-tRNA-synth-assoc-dom"/>
</dbReference>
<evidence type="ECO:0000256" key="5">
    <source>
        <dbReference type="ARBA" id="ARBA00022741"/>
    </source>
</evidence>
<dbReference type="InterPro" id="IPR036754">
    <property type="entry name" value="YbaK/aa-tRNA-synt-asso_dom_sf"/>
</dbReference>
<keyword evidence="5 10" id="KW-0547">Nucleotide-binding</keyword>
<dbReference type="CDD" id="cd00779">
    <property type="entry name" value="ProRS_core_prok"/>
    <property type="match status" value="1"/>
</dbReference>
<dbReference type="EC" id="6.1.1.15" evidence="10"/>
<dbReference type="FunFam" id="3.30.930.10:FF:000097">
    <property type="entry name" value="Proline--tRNA ligase"/>
    <property type="match status" value="1"/>
</dbReference>
<dbReference type="STRING" id="578942.SAMN05216289_10472"/>
<dbReference type="EMBL" id="FOVF01000004">
    <property type="protein sequence ID" value="SFN09653.1"/>
    <property type="molecule type" value="Genomic_DNA"/>
</dbReference>
<dbReference type="InterPro" id="IPR044140">
    <property type="entry name" value="ProRS_anticodon_short"/>
</dbReference>
<dbReference type="InterPro" id="IPR004154">
    <property type="entry name" value="Anticodon-bd"/>
</dbReference>
<comment type="domain">
    <text evidence="10">Consists of three domains: the N-terminal catalytic domain, the editing domain and the C-terminal anticodon-binding domain.</text>
</comment>
<proteinExistence type="inferred from homology"/>
<dbReference type="GO" id="GO:0005829">
    <property type="term" value="C:cytosol"/>
    <property type="evidence" value="ECO:0007669"/>
    <property type="project" value="TreeGrafter"/>
</dbReference>
<feature type="region of interest" description="Disordered" evidence="11">
    <location>
        <begin position="151"/>
        <end position="175"/>
    </location>
</feature>
<dbReference type="SUPFAM" id="SSF52954">
    <property type="entry name" value="Class II aaRS ABD-related"/>
    <property type="match status" value="1"/>
</dbReference>
<evidence type="ECO:0000256" key="10">
    <source>
        <dbReference type="HAMAP-Rule" id="MF_01569"/>
    </source>
</evidence>
<keyword evidence="8 10" id="KW-0030">Aminoacyl-tRNA synthetase</keyword>
<keyword evidence="15" id="KW-1185">Reference proteome</keyword>
<evidence type="ECO:0000256" key="8">
    <source>
        <dbReference type="ARBA" id="ARBA00023146"/>
    </source>
</evidence>
<dbReference type="InterPro" id="IPR002316">
    <property type="entry name" value="Pro-tRNA-ligase_IIa"/>
</dbReference>
<dbReference type="GO" id="GO:0004827">
    <property type="term" value="F:proline-tRNA ligase activity"/>
    <property type="evidence" value="ECO:0007669"/>
    <property type="project" value="UniProtKB-UniRule"/>
</dbReference>
<dbReference type="GO" id="GO:0005524">
    <property type="term" value="F:ATP binding"/>
    <property type="evidence" value="ECO:0007669"/>
    <property type="project" value="UniProtKB-UniRule"/>
</dbReference>
<evidence type="ECO:0000259" key="13">
    <source>
        <dbReference type="PROSITE" id="PS50862"/>
    </source>
</evidence>
<accession>A0A1I4W895</accession>
<comment type="catalytic activity">
    <reaction evidence="9 10">
        <text>tRNA(Pro) + L-proline + ATP = L-prolyl-tRNA(Pro) + AMP + diphosphate</text>
        <dbReference type="Rhea" id="RHEA:14305"/>
        <dbReference type="Rhea" id="RHEA-COMP:9700"/>
        <dbReference type="Rhea" id="RHEA-COMP:9702"/>
        <dbReference type="ChEBI" id="CHEBI:30616"/>
        <dbReference type="ChEBI" id="CHEBI:33019"/>
        <dbReference type="ChEBI" id="CHEBI:60039"/>
        <dbReference type="ChEBI" id="CHEBI:78442"/>
        <dbReference type="ChEBI" id="CHEBI:78532"/>
        <dbReference type="ChEBI" id="CHEBI:456215"/>
        <dbReference type="EC" id="6.1.1.15"/>
    </reaction>
</comment>
<dbReference type="PANTHER" id="PTHR42753">
    <property type="entry name" value="MITOCHONDRIAL RIBOSOME PROTEIN L39/PROLYL-TRNA LIGASE FAMILY MEMBER"/>
    <property type="match status" value="1"/>
</dbReference>
<dbReference type="FunFam" id="3.30.930.10:FF:000043">
    <property type="entry name" value="Proline--tRNA ligase"/>
    <property type="match status" value="1"/>
</dbReference>
<evidence type="ECO:0000256" key="11">
    <source>
        <dbReference type="SAM" id="MobiDB-lite"/>
    </source>
</evidence>
<name>A0A1I4W895_9GAMM</name>
<dbReference type="InterPro" id="IPR050062">
    <property type="entry name" value="Pro-tRNA_synthetase"/>
</dbReference>
<comment type="function">
    <text evidence="10">Catalyzes the attachment of proline to tRNA(Pro) in a two-step reaction: proline is first activated by ATP to form Pro-AMP and then transferred to the acceptor end of tRNA(Pro). As ProRS can inadvertently accommodate and process non-cognate amino acids such as alanine and cysteine, to avoid such errors it has two additional distinct editing activities against alanine. One activity is designated as 'pretransfer' editing and involves the tRNA(Pro)-independent hydrolysis of activated Ala-AMP. The other activity is designated 'posttransfer' editing and involves deacylation of mischarged Ala-tRNA(Pro). The misacylated Cys-tRNA(Pro) is not edited by ProRS.</text>
</comment>
<dbReference type="InterPro" id="IPR004500">
    <property type="entry name" value="Pro-tRNA-synth_IIa_bac-type"/>
</dbReference>
<dbReference type="Proteomes" id="UP000198575">
    <property type="component" value="Unassembled WGS sequence"/>
</dbReference>
<dbReference type="InterPro" id="IPR036621">
    <property type="entry name" value="Anticodon-bd_dom_sf"/>
</dbReference>
<evidence type="ECO:0000256" key="2">
    <source>
        <dbReference type="ARBA" id="ARBA00011738"/>
    </source>
</evidence>
<dbReference type="GO" id="GO:0006433">
    <property type="term" value="P:prolyl-tRNA aminoacylation"/>
    <property type="evidence" value="ECO:0007669"/>
    <property type="project" value="UniProtKB-UniRule"/>
</dbReference>
<keyword evidence="3 10" id="KW-0963">Cytoplasm</keyword>
<sequence>MSARFEYFMQHYVPTFFAWLFFTTFAAGLLGMACETFRLPMWARPILVAVFVVAICWYLEAPPWMLPLSGICSALIARTISDVQFEHYIRIGNRPPLHVDYSSVNGGLAERFRGELGAIREASGMAPRSRPRCSRNRIFVGPLGAGSSRCAHAGSAGRGRRSGETPCASVESPVHPDRTEAMRLSRFHLATVKEVPADAEIISHKLMLRAGMIRKLAAGIYTWSPLGLRVLRRVETIVREEMNRAGAVELLMPSIQPQELWEETGRWQKFGGQLLKIKDRKEAGYCYGPTHEEVVTDFARHELKSYKQLPINFYQIQTKFRDEIRPRFGIMRAREFLMKDAYSFHVDAESLAAEYRNMYDTYTRIFTRLGLRFRAVDADTGAIGGSASHEFHVLADSGEDAIAFSNGSDFAANVEKAEALAPAGDRPAPAAAMQSVDTPTQKSIDEVSAFLGVAPAQCIKTIIVRGNEGLVALCLRGDHEINEVKAARLDELPGESVLADEAELVRAIGCKPGFIGPVGLPDSIPVIVDRAAAALADFVCGANAEGKHLRNANWERDARVTRVADLRKVVEGDPSPDGQGSLSIARGIEVGHVFQLGSKYAEALGATVLDDQGKARVMSMGCYGIGVSRIVAAAIEQNNDEAGILWPEAMAPWQVVICPINMAQSAAVREEAERLYEQLGARGIEVALDDRGLRPGPMFADAELIGIPHRIVIGDRGLAAGTYEYRRRGEAENRSLSRDELLALFD</sequence>
<dbReference type="PRINTS" id="PR01046">
    <property type="entry name" value="TRNASYNTHPRO"/>
</dbReference>
<keyword evidence="12" id="KW-0812">Transmembrane</keyword>
<keyword evidence="6 10" id="KW-0067">ATP-binding</keyword>
<dbReference type="GO" id="GO:0002161">
    <property type="term" value="F:aminoacyl-tRNA deacylase activity"/>
    <property type="evidence" value="ECO:0007669"/>
    <property type="project" value="InterPro"/>
</dbReference>
<dbReference type="Gene3D" id="3.40.50.800">
    <property type="entry name" value="Anticodon-binding domain"/>
    <property type="match status" value="1"/>
</dbReference>
<evidence type="ECO:0000256" key="3">
    <source>
        <dbReference type="ARBA" id="ARBA00022490"/>
    </source>
</evidence>
<keyword evidence="12" id="KW-1133">Transmembrane helix</keyword>
<keyword evidence="4 10" id="KW-0436">Ligase</keyword>
<evidence type="ECO:0000256" key="12">
    <source>
        <dbReference type="SAM" id="Phobius"/>
    </source>
</evidence>
<dbReference type="InterPro" id="IPR023717">
    <property type="entry name" value="Pro-tRNA-Synthase_IIa_type1"/>
</dbReference>
<dbReference type="Pfam" id="PF00587">
    <property type="entry name" value="tRNA-synt_2b"/>
    <property type="match status" value="1"/>
</dbReference>
<dbReference type="HAMAP" id="MF_01569">
    <property type="entry name" value="Pro_tRNA_synth_type1"/>
    <property type="match status" value="1"/>
</dbReference>
<dbReference type="PROSITE" id="PS51257">
    <property type="entry name" value="PROKAR_LIPOPROTEIN"/>
    <property type="match status" value="1"/>
</dbReference>
<comment type="subcellular location">
    <subcellularLocation>
        <location evidence="1 10">Cytoplasm</location>
    </subcellularLocation>
</comment>
<keyword evidence="12" id="KW-0472">Membrane</keyword>
<comment type="subunit">
    <text evidence="2 10">Homodimer.</text>
</comment>
<evidence type="ECO:0000256" key="4">
    <source>
        <dbReference type="ARBA" id="ARBA00022598"/>
    </source>
</evidence>
<dbReference type="SUPFAM" id="SSF55826">
    <property type="entry name" value="YbaK/ProRS associated domain"/>
    <property type="match status" value="1"/>
</dbReference>
<dbReference type="PROSITE" id="PS50862">
    <property type="entry name" value="AA_TRNA_LIGASE_II"/>
    <property type="match status" value="1"/>
</dbReference>
<reference evidence="14 15" key="1">
    <citation type="submission" date="2016-10" db="EMBL/GenBank/DDBJ databases">
        <authorList>
            <person name="de Groot N.N."/>
        </authorList>
    </citation>
    <scope>NUCLEOTIDE SEQUENCE [LARGE SCALE GENOMIC DNA]</scope>
    <source>
        <strain evidence="14 15">CGMCC 1.7659</strain>
    </source>
</reference>
<evidence type="ECO:0000256" key="6">
    <source>
        <dbReference type="ARBA" id="ARBA00022840"/>
    </source>
</evidence>
<gene>
    <name evidence="10" type="primary">proS</name>
    <name evidence="14" type="ORF">SAMN05216289_10472</name>
</gene>
<dbReference type="Gene3D" id="3.30.930.10">
    <property type="entry name" value="Bira Bifunctional Protein, Domain 2"/>
    <property type="match status" value="2"/>
</dbReference>
<evidence type="ECO:0000313" key="15">
    <source>
        <dbReference type="Proteomes" id="UP000198575"/>
    </source>
</evidence>
<evidence type="ECO:0000313" key="14">
    <source>
        <dbReference type="EMBL" id="SFN09653.1"/>
    </source>
</evidence>
<keyword evidence="7 10" id="KW-0648">Protein biosynthesis</keyword>
<dbReference type="Pfam" id="PF04073">
    <property type="entry name" value="tRNA_edit"/>
    <property type="match status" value="1"/>
</dbReference>
<evidence type="ECO:0000256" key="1">
    <source>
        <dbReference type="ARBA" id="ARBA00004496"/>
    </source>
</evidence>
<dbReference type="NCBIfam" id="NF006625">
    <property type="entry name" value="PRK09194.1"/>
    <property type="match status" value="1"/>
</dbReference>
<dbReference type="CDD" id="cd04334">
    <property type="entry name" value="ProRS-INS"/>
    <property type="match status" value="1"/>
</dbReference>
<dbReference type="InterPro" id="IPR045864">
    <property type="entry name" value="aa-tRNA-synth_II/BPL/LPL"/>
</dbReference>
<feature type="domain" description="Aminoacyl-transfer RNA synthetases class-II family profile" evidence="13">
    <location>
        <begin position="219"/>
        <end position="647"/>
    </location>
</feature>
<comment type="similarity">
    <text evidence="10">Belongs to the class-II aminoacyl-tRNA synthetase family. ProS type 1 subfamily.</text>
</comment>
<evidence type="ECO:0000256" key="9">
    <source>
        <dbReference type="ARBA" id="ARBA00047671"/>
    </source>
</evidence>
<dbReference type="NCBIfam" id="TIGR00409">
    <property type="entry name" value="proS_fam_II"/>
    <property type="match status" value="1"/>
</dbReference>
<dbReference type="AlphaFoldDB" id="A0A1I4W895"/>
<evidence type="ECO:0000256" key="7">
    <source>
        <dbReference type="ARBA" id="ARBA00022917"/>
    </source>
</evidence>
<feature type="transmembrane region" description="Helical" evidence="12">
    <location>
        <begin position="46"/>
        <end position="66"/>
    </location>
</feature>